<sequence>MSSQSSDHKEINDLLQSYRNALVKSSADEVIKLYTSDALLMAQGFPIVSSSKDILPWYENCFKAITLDVVFEVKEIVIVSKEYAFATTTSAGTQKDNASGKVTNEGNHELFVIQKVDGAWKLARYCFSTTKQ</sequence>
<keyword evidence="2" id="KW-1185">Reference proteome</keyword>
<dbReference type="NCBIfam" id="TIGR02246">
    <property type="entry name" value="SgcJ/EcaC family oxidoreductase"/>
    <property type="match status" value="1"/>
</dbReference>
<accession>A0AA39CQJ0</accession>
<dbReference type="Gene3D" id="3.10.450.50">
    <property type="match status" value="1"/>
</dbReference>
<evidence type="ECO:0000313" key="2">
    <source>
        <dbReference type="Proteomes" id="UP001172673"/>
    </source>
</evidence>
<protein>
    <recommendedName>
        <fullName evidence="3">DUF4440 domain-containing protein</fullName>
    </recommendedName>
</protein>
<dbReference type="Proteomes" id="UP001172673">
    <property type="component" value="Unassembled WGS sequence"/>
</dbReference>
<reference evidence="1" key="1">
    <citation type="submission" date="2022-10" db="EMBL/GenBank/DDBJ databases">
        <title>Culturing micro-colonial fungi from biological soil crusts in the Mojave desert and describing Neophaeococcomyces mojavensis, and introducing the new genera and species Taxawa tesnikishii.</title>
        <authorList>
            <person name="Kurbessoian T."/>
            <person name="Stajich J.E."/>
        </authorList>
    </citation>
    <scope>NUCLEOTIDE SEQUENCE</scope>
    <source>
        <strain evidence="1">TK_41</strain>
    </source>
</reference>
<dbReference type="SUPFAM" id="SSF54427">
    <property type="entry name" value="NTF2-like"/>
    <property type="match status" value="1"/>
</dbReference>
<dbReference type="InterPro" id="IPR011944">
    <property type="entry name" value="Steroid_delta5-4_isomerase"/>
</dbReference>
<name>A0AA39CQJ0_9EURO</name>
<dbReference type="EMBL" id="JAPDRK010000001">
    <property type="protein sequence ID" value="KAJ9616932.1"/>
    <property type="molecule type" value="Genomic_DNA"/>
</dbReference>
<evidence type="ECO:0000313" key="1">
    <source>
        <dbReference type="EMBL" id="KAJ9616932.1"/>
    </source>
</evidence>
<organism evidence="1 2">
    <name type="scientific">Cladophialophora chaetospira</name>
    <dbReference type="NCBI Taxonomy" id="386627"/>
    <lineage>
        <taxon>Eukaryota</taxon>
        <taxon>Fungi</taxon>
        <taxon>Dikarya</taxon>
        <taxon>Ascomycota</taxon>
        <taxon>Pezizomycotina</taxon>
        <taxon>Eurotiomycetes</taxon>
        <taxon>Chaetothyriomycetidae</taxon>
        <taxon>Chaetothyriales</taxon>
        <taxon>Herpotrichiellaceae</taxon>
        <taxon>Cladophialophora</taxon>
    </lineage>
</organism>
<comment type="caution">
    <text evidence="1">The sequence shown here is derived from an EMBL/GenBank/DDBJ whole genome shotgun (WGS) entry which is preliminary data.</text>
</comment>
<dbReference type="AlphaFoldDB" id="A0AA39CQJ0"/>
<gene>
    <name evidence="1" type="ORF">H2200_000652</name>
</gene>
<dbReference type="InterPro" id="IPR032710">
    <property type="entry name" value="NTF2-like_dom_sf"/>
</dbReference>
<proteinExistence type="predicted"/>
<evidence type="ECO:0008006" key="3">
    <source>
        <dbReference type="Google" id="ProtNLM"/>
    </source>
</evidence>